<dbReference type="HAMAP" id="MF_00969">
    <property type="entry name" value="TRCF"/>
    <property type="match status" value="1"/>
</dbReference>
<dbReference type="Gene3D" id="2.40.10.170">
    <property type="match status" value="1"/>
</dbReference>
<dbReference type="InterPro" id="IPR014001">
    <property type="entry name" value="Helicase_ATP-bd"/>
</dbReference>
<keyword evidence="3 9" id="KW-0227">DNA damage</keyword>
<evidence type="ECO:0000256" key="2">
    <source>
        <dbReference type="ARBA" id="ARBA00022741"/>
    </source>
</evidence>
<evidence type="ECO:0000259" key="10">
    <source>
        <dbReference type="PROSITE" id="PS51192"/>
    </source>
</evidence>
<dbReference type="InterPro" id="IPR041471">
    <property type="entry name" value="UvrB_inter"/>
</dbReference>
<name>A0A2N8HDA5_9BACT</name>
<dbReference type="InterPro" id="IPR036101">
    <property type="entry name" value="CarD-like/TRCF_RID_sf"/>
</dbReference>
<comment type="function">
    <text evidence="9">Couples transcription and DNA repair by recognizing RNA polymerase (RNAP) stalled at DNA lesions. Mediates ATP-dependent release of RNAP and its truncated transcript from the DNA, and recruitment of nucleotide excision repair machinery to the damaged site.</text>
</comment>
<dbReference type="PROSITE" id="PS51192">
    <property type="entry name" value="HELICASE_ATP_BIND_1"/>
    <property type="match status" value="1"/>
</dbReference>
<gene>
    <name evidence="9 12" type="primary">mfd</name>
    <name evidence="12" type="ORF">CXU22_09010</name>
</gene>
<dbReference type="InterPro" id="IPR001650">
    <property type="entry name" value="Helicase_C-like"/>
</dbReference>
<dbReference type="CDD" id="cd17991">
    <property type="entry name" value="DEXHc_TRCF"/>
    <property type="match status" value="1"/>
</dbReference>
<evidence type="ECO:0000256" key="1">
    <source>
        <dbReference type="ARBA" id="ARBA00022490"/>
    </source>
</evidence>
<dbReference type="SMART" id="SM01058">
    <property type="entry name" value="CarD_TRCF"/>
    <property type="match status" value="1"/>
</dbReference>
<comment type="similarity">
    <text evidence="9">In the N-terminal section; belongs to the UvrB family.</text>
</comment>
<comment type="similarity">
    <text evidence="9">In the C-terminal section; belongs to the helicase family. RecG subfamily.</text>
</comment>
<dbReference type="Gene3D" id="3.90.1150.50">
    <property type="entry name" value="Transcription-repair-coupling factor, D7 domain"/>
    <property type="match status" value="1"/>
</dbReference>
<dbReference type="Proteomes" id="UP000236000">
    <property type="component" value="Unassembled WGS sequence"/>
</dbReference>
<keyword evidence="2 9" id="KW-0547">Nucleotide-binding</keyword>
<evidence type="ECO:0000256" key="6">
    <source>
        <dbReference type="ARBA" id="ARBA00022840"/>
    </source>
</evidence>
<dbReference type="InterPro" id="IPR011545">
    <property type="entry name" value="DEAD/DEAH_box_helicase_dom"/>
</dbReference>
<comment type="subcellular location">
    <subcellularLocation>
        <location evidence="9">Cytoplasm</location>
    </subcellularLocation>
</comment>
<dbReference type="Pfam" id="PF02559">
    <property type="entry name" value="CarD_TRCF_RID"/>
    <property type="match status" value="1"/>
</dbReference>
<dbReference type="NCBIfam" id="TIGR00580">
    <property type="entry name" value="mfd"/>
    <property type="match status" value="1"/>
</dbReference>
<keyword evidence="7 9" id="KW-0238">DNA-binding</keyword>
<dbReference type="SUPFAM" id="SSF143517">
    <property type="entry name" value="TRCF domain-like"/>
    <property type="match status" value="1"/>
</dbReference>
<dbReference type="GO" id="GO:0006355">
    <property type="term" value="P:regulation of DNA-templated transcription"/>
    <property type="evidence" value="ECO:0007669"/>
    <property type="project" value="UniProtKB-UniRule"/>
</dbReference>
<evidence type="ECO:0000256" key="9">
    <source>
        <dbReference type="HAMAP-Rule" id="MF_00969"/>
    </source>
</evidence>
<dbReference type="GO" id="GO:0000716">
    <property type="term" value="P:transcription-coupled nucleotide-excision repair, DNA damage recognition"/>
    <property type="evidence" value="ECO:0007669"/>
    <property type="project" value="UniProtKB-UniRule"/>
</dbReference>
<organism evidence="12 13">
    <name type="scientific">Akkermansia muciniphila</name>
    <dbReference type="NCBI Taxonomy" id="239935"/>
    <lineage>
        <taxon>Bacteria</taxon>
        <taxon>Pseudomonadati</taxon>
        <taxon>Verrucomicrobiota</taxon>
        <taxon>Verrucomicrobiia</taxon>
        <taxon>Verrucomicrobiales</taxon>
        <taxon>Akkermansiaceae</taxon>
        <taxon>Akkermansia</taxon>
    </lineage>
</organism>
<feature type="domain" description="Helicase C-terminal" evidence="11">
    <location>
        <begin position="734"/>
        <end position="892"/>
    </location>
</feature>
<evidence type="ECO:0000259" key="11">
    <source>
        <dbReference type="PROSITE" id="PS51194"/>
    </source>
</evidence>
<protein>
    <recommendedName>
        <fullName evidence="9">Transcription-repair-coupling factor</fullName>
        <shortName evidence="9">TRCF</shortName>
        <ecNumber evidence="9">3.6.4.-</ecNumber>
    </recommendedName>
</protein>
<comment type="caution">
    <text evidence="12">The sequence shown here is derived from an EMBL/GenBank/DDBJ whole genome shotgun (WGS) entry which is preliminary data.</text>
</comment>
<reference evidence="12 13" key="1">
    <citation type="journal article" date="2017" name="BMC Genomics">
        <title>Genome sequencing of 39 Akkermansia muciniphila isolates reveals its population structure, genomic and functional diverisity, and global distribution in mammalian gut microbiotas.</title>
        <authorList>
            <person name="Guo X."/>
            <person name="Li S."/>
            <person name="Zhang J."/>
            <person name="Wu F."/>
            <person name="Li X."/>
            <person name="Wu D."/>
            <person name="Zhang M."/>
            <person name="Ou Z."/>
            <person name="Jie Z."/>
            <person name="Yan Q."/>
            <person name="Li P."/>
            <person name="Yi J."/>
            <person name="Peng Y."/>
        </authorList>
    </citation>
    <scope>NUCLEOTIDE SEQUENCE [LARGE SCALE GENOMIC DNA]</scope>
    <source>
        <strain evidence="12 13">GP24</strain>
    </source>
</reference>
<dbReference type="EMBL" id="PJKA01000012">
    <property type="protein sequence ID" value="PNC17863.1"/>
    <property type="molecule type" value="Genomic_DNA"/>
</dbReference>
<evidence type="ECO:0000256" key="8">
    <source>
        <dbReference type="ARBA" id="ARBA00023204"/>
    </source>
</evidence>
<dbReference type="InterPro" id="IPR037235">
    <property type="entry name" value="TRCF-like_C_D7"/>
</dbReference>
<dbReference type="InterPro" id="IPR003711">
    <property type="entry name" value="CarD-like/TRCF_RID"/>
</dbReference>
<evidence type="ECO:0000256" key="5">
    <source>
        <dbReference type="ARBA" id="ARBA00022806"/>
    </source>
</evidence>
<keyword evidence="4 9" id="KW-0378">Hydrolase</keyword>
<dbReference type="Pfam" id="PF03461">
    <property type="entry name" value="TRCF"/>
    <property type="match status" value="1"/>
</dbReference>
<evidence type="ECO:0000313" key="12">
    <source>
        <dbReference type="EMBL" id="PNC17863.1"/>
    </source>
</evidence>
<dbReference type="InterPro" id="IPR047112">
    <property type="entry name" value="RecG/Mfd"/>
</dbReference>
<proteinExistence type="inferred from homology"/>
<dbReference type="Gene3D" id="3.40.50.300">
    <property type="entry name" value="P-loop containing nucleotide triphosphate hydrolases"/>
    <property type="match status" value="2"/>
</dbReference>
<dbReference type="GO" id="GO:0016787">
    <property type="term" value="F:hydrolase activity"/>
    <property type="evidence" value="ECO:0007669"/>
    <property type="project" value="UniProtKB-KW"/>
</dbReference>
<dbReference type="OrthoDB" id="9804325at2"/>
<dbReference type="GO" id="GO:0005737">
    <property type="term" value="C:cytoplasm"/>
    <property type="evidence" value="ECO:0007669"/>
    <property type="project" value="UniProtKB-SubCell"/>
</dbReference>
<dbReference type="SMART" id="SM00982">
    <property type="entry name" value="TRCF"/>
    <property type="match status" value="1"/>
</dbReference>
<dbReference type="GO" id="GO:0005524">
    <property type="term" value="F:ATP binding"/>
    <property type="evidence" value="ECO:0007669"/>
    <property type="project" value="UniProtKB-UniRule"/>
</dbReference>
<keyword evidence="1 9" id="KW-0963">Cytoplasm</keyword>
<keyword evidence="5" id="KW-0347">Helicase</keyword>
<evidence type="ECO:0000313" key="13">
    <source>
        <dbReference type="Proteomes" id="UP000236000"/>
    </source>
</evidence>
<dbReference type="PANTHER" id="PTHR47964">
    <property type="entry name" value="ATP-DEPENDENT DNA HELICASE HOMOLOG RECG, CHLOROPLASTIC"/>
    <property type="match status" value="1"/>
</dbReference>
<evidence type="ECO:0000256" key="4">
    <source>
        <dbReference type="ARBA" id="ARBA00022801"/>
    </source>
</evidence>
<dbReference type="AlphaFoldDB" id="A0A2N8HDA5"/>
<dbReference type="SMART" id="SM00487">
    <property type="entry name" value="DEXDc"/>
    <property type="match status" value="1"/>
</dbReference>
<evidence type="ECO:0000256" key="7">
    <source>
        <dbReference type="ARBA" id="ARBA00023125"/>
    </source>
</evidence>
<accession>A0A2N8HDA5</accession>
<dbReference type="GO" id="GO:0003684">
    <property type="term" value="F:damaged DNA binding"/>
    <property type="evidence" value="ECO:0007669"/>
    <property type="project" value="InterPro"/>
</dbReference>
<dbReference type="PANTHER" id="PTHR47964:SF1">
    <property type="entry name" value="ATP-DEPENDENT DNA HELICASE HOMOLOG RECG, CHLOROPLASTIC"/>
    <property type="match status" value="1"/>
</dbReference>
<dbReference type="Pfam" id="PF17757">
    <property type="entry name" value="UvrB_inter"/>
    <property type="match status" value="1"/>
</dbReference>
<sequence length="1075" mass="119204">MAGKGGTLPDSRGYQTRMAEDASISALMDRVARTAPFHRELAKLGTEEQAVFDHTSLPGVPFVAALCIRAIPAAARAWVVAPHLRAQESIAAQLETWGVRNILFVPEKEVALGEEVGDPELAAERLNILHRIASGHPGRQTIVVAEGSLNDEVPSVNGMQNQGMTLKTGETHAPDELIKLFAEAGFEGVPQVISRGQWSRRGGILDIFPLQSSHPVRLEFFDDEIESIREFDVDSQISFRKVEHVNLVLAEAAGVETLRDWIKPGDTVITAPFCKERGNACILTAPPENAEGEEDFSLAIHENPLGSFDAGDFVMQEMRRELAERQIREWLDRKWNVSMFFPNEGEEERFRDICAGTPALLSITALRGDLPAGFSIPGAKTAVLSSSELFGRYQSATARRRASREDKARKARAQASLKDINPGDLVVHTSYGIGKFINISTSPDSGDEEMNILYRDNTILHVPLSQAHLVSRYIGLGSKTPELNKLGDAKWQRAKKSAERSVADYAAQLLNVQAERQTGKGYSHPPDSKWMWEFESSFPFRETQDQLRAIAQTKADMEGPRPMDRLICGDVGFGKTEVAIRAAFKCVTGGRQVAVLVPTTVLAEQHFRTFKSRMSEYPVRIEMLSRFSSAADVRSTLEGLRTGAVDIVIGTHRLISDDVSIKNLGLVVIDEEQRFGVRHKEKFKERFKGIDVLTLSATPIPRTLYIALMGARDMSSIETPPVNRQPVQTSVCPYDERIMKKAMERELERGGQIFLLHNRVKTIELFRDRIQALVPKARIVIGHGQMPKDELEKVMRTFVNGDADILLATTIIESGIDIPNANTIIIDRADRFGLADLYQLRGRVGRAGHRAYAYLMLPRSAATTGDARKRVSAIKQYTELGSGFKIAMRDLEIRGAGNLLGTQQSGHIAAIGFDLYCQLLQQSISHMQGKHTAPRPDAALRTDFIVNSETQFAAKSRKDYLGAFLPRDYISDAALRIAAYKDLAAVRTLKEADALLRAWEDRFGPAPETVHYLLDSHKIKILASMANISMVEISGQRLMLTKNGDFILLSNKFPRLAGTAPADKLREALEMLKNI</sequence>
<evidence type="ECO:0000256" key="3">
    <source>
        <dbReference type="ARBA" id="ARBA00022763"/>
    </source>
</evidence>
<dbReference type="SMART" id="SM00490">
    <property type="entry name" value="HELICc"/>
    <property type="match status" value="1"/>
</dbReference>
<keyword evidence="6 9" id="KW-0067">ATP-binding</keyword>
<dbReference type="GO" id="GO:0003678">
    <property type="term" value="F:DNA helicase activity"/>
    <property type="evidence" value="ECO:0007669"/>
    <property type="project" value="TreeGrafter"/>
</dbReference>
<dbReference type="Gene3D" id="3.30.2060.10">
    <property type="entry name" value="Penicillin-binding protein 1b domain"/>
    <property type="match status" value="1"/>
</dbReference>
<dbReference type="SUPFAM" id="SSF141259">
    <property type="entry name" value="CarD-like"/>
    <property type="match status" value="1"/>
</dbReference>
<dbReference type="Pfam" id="PF00271">
    <property type="entry name" value="Helicase_C"/>
    <property type="match status" value="1"/>
</dbReference>
<dbReference type="SUPFAM" id="SSF52540">
    <property type="entry name" value="P-loop containing nucleoside triphosphate hydrolases"/>
    <property type="match status" value="2"/>
</dbReference>
<dbReference type="EC" id="3.6.4.-" evidence="9"/>
<keyword evidence="8 9" id="KW-0234">DNA repair</keyword>
<dbReference type="InterPro" id="IPR005118">
    <property type="entry name" value="TRCF_C"/>
</dbReference>
<dbReference type="InterPro" id="IPR004576">
    <property type="entry name" value="Mfd"/>
</dbReference>
<feature type="domain" description="Helicase ATP-binding" evidence="10">
    <location>
        <begin position="556"/>
        <end position="717"/>
    </location>
</feature>
<dbReference type="Pfam" id="PF00270">
    <property type="entry name" value="DEAD"/>
    <property type="match status" value="1"/>
</dbReference>
<dbReference type="InterPro" id="IPR027417">
    <property type="entry name" value="P-loop_NTPase"/>
</dbReference>
<dbReference type="PROSITE" id="PS51194">
    <property type="entry name" value="HELICASE_CTER"/>
    <property type="match status" value="1"/>
</dbReference>